<dbReference type="AlphaFoldDB" id="A0A5B0DXL8"/>
<dbReference type="PANTHER" id="PTHR30272:SF1">
    <property type="entry name" value="3-HYDROXYACYL-[ACYL-CARRIER-PROTEIN] DEHYDRATASE"/>
    <property type="match status" value="1"/>
</dbReference>
<dbReference type="GO" id="GO:0009245">
    <property type="term" value="P:lipid A biosynthetic process"/>
    <property type="evidence" value="ECO:0007669"/>
    <property type="project" value="UniProtKB-UniRule"/>
</dbReference>
<comment type="similarity">
    <text evidence="2 9">Belongs to the thioester dehydratase family. FabZ subfamily.</text>
</comment>
<dbReference type="OrthoDB" id="9772788at2"/>
<dbReference type="SUPFAM" id="SSF54637">
    <property type="entry name" value="Thioesterase/thiol ester dehydrase-isomerase"/>
    <property type="match status" value="1"/>
</dbReference>
<evidence type="ECO:0000256" key="9">
    <source>
        <dbReference type="HAMAP-Rule" id="MF_00406"/>
    </source>
</evidence>
<dbReference type="NCBIfam" id="NF000582">
    <property type="entry name" value="PRK00006.1"/>
    <property type="match status" value="1"/>
</dbReference>
<comment type="subcellular location">
    <subcellularLocation>
        <location evidence="1 9">Cytoplasm</location>
    </subcellularLocation>
</comment>
<protein>
    <recommendedName>
        <fullName evidence="9">3-hydroxyacyl-[acyl-carrier-protein] dehydratase FabZ</fullName>
        <ecNumber evidence="9">4.2.1.59</ecNumber>
    </recommendedName>
    <alternativeName>
        <fullName evidence="9">(3R)-hydroxymyristoyl-[acyl-carrier-protein] dehydratase</fullName>
        <shortName evidence="9">(3R)-hydroxymyristoyl-ACP dehydrase</shortName>
    </alternativeName>
    <alternativeName>
        <fullName evidence="9">Beta-hydroxyacyl-ACP dehydratase</fullName>
    </alternativeName>
</protein>
<evidence type="ECO:0000256" key="8">
    <source>
        <dbReference type="ARBA" id="ARBA00025049"/>
    </source>
</evidence>
<dbReference type="HAMAP" id="MF_00406">
    <property type="entry name" value="FabZ"/>
    <property type="match status" value="1"/>
</dbReference>
<dbReference type="GO" id="GO:0005737">
    <property type="term" value="C:cytoplasm"/>
    <property type="evidence" value="ECO:0007669"/>
    <property type="project" value="UniProtKB-SubCell"/>
</dbReference>
<dbReference type="PANTHER" id="PTHR30272">
    <property type="entry name" value="3-HYDROXYACYL-[ACYL-CARRIER-PROTEIN] DEHYDRATASE"/>
    <property type="match status" value="1"/>
</dbReference>
<keyword evidence="5 9" id="KW-0441">Lipid A biosynthesis</keyword>
<feature type="active site" evidence="9">
    <location>
        <position position="57"/>
    </location>
</feature>
<reference evidence="10 11" key="1">
    <citation type="submission" date="2019-08" db="EMBL/GenBank/DDBJ databases">
        <title>Aureimonas fodiniaquatilis sp. nov., isolated from a coal mine wastewater.</title>
        <authorList>
            <person name="Kim W."/>
        </authorList>
    </citation>
    <scope>NUCLEOTIDE SEQUENCE [LARGE SCALE GENOMIC DNA]</scope>
    <source>
        <strain evidence="10 11">CAU 1482</strain>
    </source>
</reference>
<keyword evidence="7 9" id="KW-0456">Lyase</keyword>
<dbReference type="CDD" id="cd01288">
    <property type="entry name" value="FabZ"/>
    <property type="match status" value="1"/>
</dbReference>
<dbReference type="NCBIfam" id="TIGR01750">
    <property type="entry name" value="fabZ"/>
    <property type="match status" value="1"/>
</dbReference>
<dbReference type="InterPro" id="IPR013114">
    <property type="entry name" value="FabA_FabZ"/>
</dbReference>
<dbReference type="EC" id="4.2.1.59" evidence="9"/>
<dbReference type="Proteomes" id="UP000324738">
    <property type="component" value="Unassembled WGS sequence"/>
</dbReference>
<dbReference type="FunFam" id="3.10.129.10:FF:000001">
    <property type="entry name" value="3-hydroxyacyl-[acyl-carrier-protein] dehydratase FabZ"/>
    <property type="match status" value="1"/>
</dbReference>
<keyword evidence="11" id="KW-1185">Reference proteome</keyword>
<dbReference type="EMBL" id="VTWH01000002">
    <property type="protein sequence ID" value="KAA0970491.1"/>
    <property type="molecule type" value="Genomic_DNA"/>
</dbReference>
<dbReference type="GO" id="GO:0019171">
    <property type="term" value="F:(3R)-hydroxyacyl-[acyl-carrier-protein] dehydratase activity"/>
    <property type="evidence" value="ECO:0007669"/>
    <property type="project" value="UniProtKB-EC"/>
</dbReference>
<dbReference type="RefSeq" id="WP_149299512.1">
    <property type="nucleotide sequence ID" value="NZ_VTWH01000002.1"/>
</dbReference>
<evidence type="ECO:0000256" key="1">
    <source>
        <dbReference type="ARBA" id="ARBA00004496"/>
    </source>
</evidence>
<evidence type="ECO:0000313" key="10">
    <source>
        <dbReference type="EMBL" id="KAA0970491.1"/>
    </source>
</evidence>
<dbReference type="GO" id="GO:0016020">
    <property type="term" value="C:membrane"/>
    <property type="evidence" value="ECO:0007669"/>
    <property type="project" value="GOC"/>
</dbReference>
<keyword evidence="6 9" id="KW-0443">Lipid metabolism</keyword>
<comment type="function">
    <text evidence="8 9">Involved in unsaturated fatty acids biosynthesis. Catalyzes the dehydration of short chain beta-hydroxyacyl-ACPs and long chain saturated and unsaturated beta-hydroxyacyl-ACPs.</text>
</comment>
<evidence type="ECO:0000256" key="7">
    <source>
        <dbReference type="ARBA" id="ARBA00023239"/>
    </source>
</evidence>
<dbReference type="InterPro" id="IPR010084">
    <property type="entry name" value="FabZ"/>
</dbReference>
<evidence type="ECO:0000256" key="3">
    <source>
        <dbReference type="ARBA" id="ARBA00022490"/>
    </source>
</evidence>
<name>A0A5B0DXL8_9HYPH</name>
<keyword evidence="4 9" id="KW-0444">Lipid biosynthesis</keyword>
<organism evidence="10 11">
    <name type="scientific">Aureimonas fodinaquatilis</name>
    <dbReference type="NCBI Taxonomy" id="2565783"/>
    <lineage>
        <taxon>Bacteria</taxon>
        <taxon>Pseudomonadati</taxon>
        <taxon>Pseudomonadota</taxon>
        <taxon>Alphaproteobacteria</taxon>
        <taxon>Hyphomicrobiales</taxon>
        <taxon>Aurantimonadaceae</taxon>
        <taxon>Aureimonas</taxon>
    </lineage>
</organism>
<dbReference type="GO" id="GO:0006633">
    <property type="term" value="P:fatty acid biosynthetic process"/>
    <property type="evidence" value="ECO:0007669"/>
    <property type="project" value="UniProtKB-UniRule"/>
</dbReference>
<evidence type="ECO:0000256" key="5">
    <source>
        <dbReference type="ARBA" id="ARBA00022556"/>
    </source>
</evidence>
<keyword evidence="3 9" id="KW-0963">Cytoplasm</keyword>
<evidence type="ECO:0000313" key="11">
    <source>
        <dbReference type="Proteomes" id="UP000324738"/>
    </source>
</evidence>
<evidence type="ECO:0000256" key="6">
    <source>
        <dbReference type="ARBA" id="ARBA00023098"/>
    </source>
</evidence>
<gene>
    <name evidence="9 10" type="primary">fabZ</name>
    <name evidence="10" type="ORF">FPY71_08240</name>
</gene>
<proteinExistence type="inferred from homology"/>
<comment type="caution">
    <text evidence="10">The sequence shown here is derived from an EMBL/GenBank/DDBJ whole genome shotgun (WGS) entry which is preliminary data.</text>
</comment>
<evidence type="ECO:0000256" key="4">
    <source>
        <dbReference type="ARBA" id="ARBA00022516"/>
    </source>
</evidence>
<evidence type="ECO:0000256" key="2">
    <source>
        <dbReference type="ARBA" id="ARBA00009174"/>
    </source>
</evidence>
<dbReference type="Gene3D" id="3.10.129.10">
    <property type="entry name" value="Hotdog Thioesterase"/>
    <property type="match status" value="1"/>
</dbReference>
<accession>A0A5B0DXL8</accession>
<dbReference type="Pfam" id="PF07977">
    <property type="entry name" value="FabA"/>
    <property type="match status" value="1"/>
</dbReference>
<dbReference type="InterPro" id="IPR029069">
    <property type="entry name" value="HotDog_dom_sf"/>
</dbReference>
<comment type="catalytic activity">
    <reaction evidence="9">
        <text>a (3R)-hydroxyacyl-[ACP] = a (2E)-enoyl-[ACP] + H2O</text>
        <dbReference type="Rhea" id="RHEA:13097"/>
        <dbReference type="Rhea" id="RHEA-COMP:9925"/>
        <dbReference type="Rhea" id="RHEA-COMP:9945"/>
        <dbReference type="ChEBI" id="CHEBI:15377"/>
        <dbReference type="ChEBI" id="CHEBI:78784"/>
        <dbReference type="ChEBI" id="CHEBI:78827"/>
        <dbReference type="EC" id="4.2.1.59"/>
    </reaction>
</comment>
<sequence length="155" mass="16914">MSETAAVLDSMDIMDIMAVLPHRYPFLLVDRIIEIDGDRSAIGIKNVTASEPHFQGHFPENPVMPGVLIIEGMAQTAGAICTRSQKSGSPSLVYLMTIDKAKFRKPVVPGNTLEYHVVQSKKRGNIWRFECVAKVDGNKVAEATVSAMVATREAA</sequence>